<proteinExistence type="inferred from homology"/>
<comment type="similarity">
    <text evidence="1">Belongs to the TPRG1 family.</text>
</comment>
<dbReference type="GO" id="GO:0005737">
    <property type="term" value="C:cytoplasm"/>
    <property type="evidence" value="ECO:0007669"/>
    <property type="project" value="TreeGrafter"/>
</dbReference>
<dbReference type="OrthoDB" id="10012704at2759"/>
<sequence>MADQEVSLEQTGGPEVNFDGVTLTITSNSNANENEKEGLVETPRSGNVSPRSIQGQPEAKPLPSFIQAGFFAGKRGRLEEAVSVCQSSVVDTQNDGTVQGVWLLTEVDHWDNEKEKIVILTQKSLLNVKYDFVAGKIKDCKRVLFKDIDYVQKGLFEYPERTFVEPRNGYGFRVHWGKGRELSFFERWNPYSSSVPYMTFVNHPLEPSQEQASSYQAEAFLTALVQGVNVHRQEQNASSPSLPVKESPIQTDILVGWHSSIYNQSRLGFSRERGGVSF</sequence>
<evidence type="ECO:0000256" key="2">
    <source>
        <dbReference type="SAM" id="MobiDB-lite"/>
    </source>
</evidence>
<dbReference type="Pfam" id="PF12456">
    <property type="entry name" value="hSac2"/>
    <property type="match status" value="1"/>
</dbReference>
<evidence type="ECO:0000256" key="1">
    <source>
        <dbReference type="ARBA" id="ARBA00009163"/>
    </source>
</evidence>
<evidence type="ECO:0000259" key="3">
    <source>
        <dbReference type="PROSITE" id="PS51791"/>
    </source>
</evidence>
<protein>
    <submittedName>
        <fullName evidence="4">Tumor protein p63-regulated protein1-like protein</fullName>
    </submittedName>
</protein>
<dbReference type="InterPro" id="IPR034753">
    <property type="entry name" value="hSac2"/>
</dbReference>
<gene>
    <name evidence="4" type="ORF">HOLleu_38446</name>
</gene>
<accession>A0A9Q1BB08</accession>
<dbReference type="PROSITE" id="PS51791">
    <property type="entry name" value="HSAC2"/>
    <property type="match status" value="1"/>
</dbReference>
<feature type="compositionally biased region" description="Polar residues" evidence="2">
    <location>
        <begin position="23"/>
        <end position="32"/>
    </location>
</feature>
<organism evidence="4 5">
    <name type="scientific">Holothuria leucospilota</name>
    <name type="common">Black long sea cucumber</name>
    <name type="synonym">Mertensiothuria leucospilota</name>
    <dbReference type="NCBI Taxonomy" id="206669"/>
    <lineage>
        <taxon>Eukaryota</taxon>
        <taxon>Metazoa</taxon>
        <taxon>Echinodermata</taxon>
        <taxon>Eleutherozoa</taxon>
        <taxon>Echinozoa</taxon>
        <taxon>Holothuroidea</taxon>
        <taxon>Aspidochirotacea</taxon>
        <taxon>Aspidochirotida</taxon>
        <taxon>Holothuriidae</taxon>
        <taxon>Holothuria</taxon>
    </lineage>
</organism>
<dbReference type="InterPro" id="IPR040242">
    <property type="entry name" value="TPRG1-like"/>
</dbReference>
<evidence type="ECO:0000313" key="5">
    <source>
        <dbReference type="Proteomes" id="UP001152320"/>
    </source>
</evidence>
<feature type="region of interest" description="Disordered" evidence="2">
    <location>
        <begin position="1"/>
        <end position="59"/>
    </location>
</feature>
<dbReference type="Proteomes" id="UP001152320">
    <property type="component" value="Chromosome 21"/>
</dbReference>
<name>A0A9Q1BB08_HOLLE</name>
<dbReference type="AlphaFoldDB" id="A0A9Q1BB08"/>
<dbReference type="InterPro" id="IPR022158">
    <property type="entry name" value="Inositol_phosphatase"/>
</dbReference>
<feature type="compositionally biased region" description="Polar residues" evidence="2">
    <location>
        <begin position="44"/>
        <end position="55"/>
    </location>
</feature>
<comment type="caution">
    <text evidence="4">The sequence shown here is derived from an EMBL/GenBank/DDBJ whole genome shotgun (WGS) entry which is preliminary data.</text>
</comment>
<reference evidence="4" key="1">
    <citation type="submission" date="2021-10" db="EMBL/GenBank/DDBJ databases">
        <title>Tropical sea cucumber genome reveals ecological adaptation and Cuvierian tubules defense mechanism.</title>
        <authorList>
            <person name="Chen T."/>
        </authorList>
    </citation>
    <scope>NUCLEOTIDE SEQUENCE</scope>
    <source>
        <strain evidence="4">Nanhai2018</strain>
        <tissue evidence="4">Muscle</tissue>
    </source>
</reference>
<evidence type="ECO:0000313" key="4">
    <source>
        <dbReference type="EMBL" id="KAJ8021291.1"/>
    </source>
</evidence>
<dbReference type="EMBL" id="JAIZAY010000021">
    <property type="protein sequence ID" value="KAJ8021291.1"/>
    <property type="molecule type" value="Genomic_DNA"/>
</dbReference>
<dbReference type="PANTHER" id="PTHR31108">
    <property type="entry name" value="TUMOR PROTEIN P63-REGULATED GENE 1-LIKE PROTEIN"/>
    <property type="match status" value="1"/>
</dbReference>
<keyword evidence="5" id="KW-1185">Reference proteome</keyword>
<dbReference type="PANTHER" id="PTHR31108:SF1">
    <property type="entry name" value="HSAC2 DOMAIN-CONTAINING PROTEIN"/>
    <property type="match status" value="1"/>
</dbReference>
<feature type="domain" description="HSac2" evidence="3">
    <location>
        <begin position="72"/>
        <end position="254"/>
    </location>
</feature>